<reference evidence="2" key="1">
    <citation type="journal article" date="2013" name="Nat. Genet.">
        <title>The duck genome and transcriptome provide insight into an avian influenza virus reservoir species.</title>
        <authorList>
            <person name="Huang Y."/>
            <person name="Li Y."/>
            <person name="Burt D.W."/>
            <person name="Chen H."/>
            <person name="Zhang Y."/>
            <person name="Qian W."/>
            <person name="Kim H."/>
            <person name="Gan S."/>
            <person name="Zhao Y."/>
            <person name="Li J."/>
            <person name="Yi K."/>
            <person name="Feng H."/>
            <person name="Zhu P."/>
            <person name="Li B."/>
            <person name="Liu Q."/>
            <person name="Fairley S."/>
            <person name="Magor K.E."/>
            <person name="Du Z."/>
            <person name="Hu X."/>
            <person name="Goodman L."/>
            <person name="Tafer H."/>
            <person name="Vignal A."/>
            <person name="Lee T."/>
            <person name="Kim K.W."/>
            <person name="Sheng Z."/>
            <person name="An Y."/>
            <person name="Searle S."/>
            <person name="Herrero J."/>
            <person name="Groenen M.A."/>
            <person name="Crooijmans R.P."/>
            <person name="Faraut T."/>
            <person name="Cai Q."/>
            <person name="Webster R.G."/>
            <person name="Aldridge J.R."/>
            <person name="Warren W.C."/>
            <person name="Bartschat S."/>
            <person name="Kehr S."/>
            <person name="Marz M."/>
            <person name="Stadler P.F."/>
            <person name="Smith J."/>
            <person name="Kraus R.H."/>
            <person name="Zhao Y."/>
            <person name="Ren L."/>
            <person name="Fei J."/>
            <person name="Morisson M."/>
            <person name="Kaiser P."/>
            <person name="Griffin D.K."/>
            <person name="Rao M."/>
            <person name="Pitel F."/>
            <person name="Wang J."/>
            <person name="Li N."/>
        </authorList>
    </citation>
    <scope>NUCLEOTIDE SEQUENCE [LARGE SCALE GENOMIC DNA]</scope>
</reference>
<keyword evidence="2" id="KW-1185">Reference proteome</keyword>
<name>R0LAQ3_ANAPL</name>
<accession>R0LAQ3</accession>
<sequence>MNPQEGNGKDIRITGLAEIGTASVVAVRQNRLTGVRIVLVSGSLYDLPIVQKLFYDKSHPSNVIFCRWQSNQIAAMQVVKVEVRYGYWQAVTDGTR</sequence>
<protein>
    <submittedName>
        <fullName evidence="1">Uncharacterized protein</fullName>
    </submittedName>
</protein>
<proteinExistence type="predicted"/>
<dbReference type="Proteomes" id="UP000296049">
    <property type="component" value="Unassembled WGS sequence"/>
</dbReference>
<gene>
    <name evidence="1" type="ORF">Anapl_01632</name>
</gene>
<organism evidence="1 2">
    <name type="scientific">Anas platyrhynchos</name>
    <name type="common">Mallard</name>
    <name type="synonym">Anas boschas</name>
    <dbReference type="NCBI Taxonomy" id="8839"/>
    <lineage>
        <taxon>Eukaryota</taxon>
        <taxon>Metazoa</taxon>
        <taxon>Chordata</taxon>
        <taxon>Craniata</taxon>
        <taxon>Vertebrata</taxon>
        <taxon>Euteleostomi</taxon>
        <taxon>Archelosauria</taxon>
        <taxon>Archosauria</taxon>
        <taxon>Dinosauria</taxon>
        <taxon>Saurischia</taxon>
        <taxon>Theropoda</taxon>
        <taxon>Coelurosauria</taxon>
        <taxon>Aves</taxon>
        <taxon>Neognathae</taxon>
        <taxon>Galloanserae</taxon>
        <taxon>Anseriformes</taxon>
        <taxon>Anatidae</taxon>
        <taxon>Anatinae</taxon>
        <taxon>Anas</taxon>
    </lineage>
</organism>
<dbReference type="AlphaFoldDB" id="R0LAQ3"/>
<dbReference type="EMBL" id="KB742931">
    <property type="protein sequence ID" value="EOB02754.1"/>
    <property type="molecule type" value="Genomic_DNA"/>
</dbReference>
<evidence type="ECO:0000313" key="1">
    <source>
        <dbReference type="EMBL" id="EOB02754.1"/>
    </source>
</evidence>
<evidence type="ECO:0000313" key="2">
    <source>
        <dbReference type="Proteomes" id="UP000296049"/>
    </source>
</evidence>